<proteinExistence type="predicted"/>
<dbReference type="Gene3D" id="3.10.450.50">
    <property type="match status" value="1"/>
</dbReference>
<organism evidence="2 3">
    <name type="scientific">Seongchinamella sediminis</name>
    <dbReference type="NCBI Taxonomy" id="2283635"/>
    <lineage>
        <taxon>Bacteria</taxon>
        <taxon>Pseudomonadati</taxon>
        <taxon>Pseudomonadota</taxon>
        <taxon>Gammaproteobacteria</taxon>
        <taxon>Cellvibrionales</taxon>
        <taxon>Halieaceae</taxon>
        <taxon>Seongchinamella</taxon>
    </lineage>
</organism>
<name>A0A3L7E2N3_9GAMM</name>
<gene>
    <name evidence="2" type="ORF">DWB85_01835</name>
</gene>
<keyword evidence="3" id="KW-1185">Reference proteome</keyword>
<dbReference type="OrthoDB" id="7605094at2"/>
<evidence type="ECO:0000313" key="3">
    <source>
        <dbReference type="Proteomes" id="UP000265509"/>
    </source>
</evidence>
<dbReference type="Proteomes" id="UP000265509">
    <property type="component" value="Unassembled WGS sequence"/>
</dbReference>
<dbReference type="Pfam" id="PF13577">
    <property type="entry name" value="SnoaL_4"/>
    <property type="match status" value="1"/>
</dbReference>
<evidence type="ECO:0000259" key="1">
    <source>
        <dbReference type="Pfam" id="PF13577"/>
    </source>
</evidence>
<dbReference type="InterPro" id="IPR032710">
    <property type="entry name" value="NTF2-like_dom_sf"/>
</dbReference>
<dbReference type="CDD" id="cd00531">
    <property type="entry name" value="NTF2_like"/>
    <property type="match status" value="1"/>
</dbReference>
<dbReference type="AlphaFoldDB" id="A0A3L7E2N3"/>
<comment type="caution">
    <text evidence="2">The sequence shown here is derived from an EMBL/GenBank/DDBJ whole genome shotgun (WGS) entry which is preliminary data.</text>
</comment>
<dbReference type="SUPFAM" id="SSF54427">
    <property type="entry name" value="NTF2-like"/>
    <property type="match status" value="1"/>
</dbReference>
<accession>A0A3L7E2N3</accession>
<dbReference type="InterPro" id="IPR037401">
    <property type="entry name" value="SnoaL-like"/>
</dbReference>
<protein>
    <submittedName>
        <fullName evidence="2">Nuclear transport factor 2 family protein</fullName>
    </submittedName>
</protein>
<feature type="domain" description="SnoaL-like" evidence="1">
    <location>
        <begin position="6"/>
        <end position="131"/>
    </location>
</feature>
<sequence length="147" mass="16441">MSEDSTVSAERAIENLVYRYAELIDQGELAAVGRLLGRARYIGPEGQVHAEGAEAITAIYRAYTRLYEDGTPRSHHVTSNLIIEVDGDSARCRSYFTVFQATDSLPLQPLMAGRYVDEFARDSDGWYFIARQIIPRLSGDLSQHLKA</sequence>
<evidence type="ECO:0000313" key="2">
    <source>
        <dbReference type="EMBL" id="RLQ23319.1"/>
    </source>
</evidence>
<reference evidence="2 3" key="1">
    <citation type="submission" date="2018-07" db="EMBL/GenBank/DDBJ databases">
        <title>Halioglobus sp. genome submission.</title>
        <authorList>
            <person name="Ye M.-Q."/>
            <person name="Du Z.-J."/>
        </authorList>
    </citation>
    <scope>NUCLEOTIDE SEQUENCE [LARGE SCALE GENOMIC DNA]</scope>
    <source>
        <strain evidence="2 3">U0301</strain>
    </source>
</reference>
<dbReference type="EMBL" id="QRAN01000002">
    <property type="protein sequence ID" value="RLQ23319.1"/>
    <property type="molecule type" value="Genomic_DNA"/>
</dbReference>